<keyword evidence="6 10" id="KW-0879">Wnt signaling pathway</keyword>
<reference evidence="12 14" key="2">
    <citation type="journal article" date="2013" name="Nature">
        <title>Insights into bilaterian evolution from three spiralian genomes.</title>
        <authorList>
            <person name="Simakov O."/>
            <person name="Marletaz F."/>
            <person name="Cho S.J."/>
            <person name="Edsinger-Gonzales E."/>
            <person name="Havlak P."/>
            <person name="Hellsten U."/>
            <person name="Kuo D.H."/>
            <person name="Larsson T."/>
            <person name="Lv J."/>
            <person name="Arendt D."/>
            <person name="Savage R."/>
            <person name="Osoegawa K."/>
            <person name="de Jong P."/>
            <person name="Grimwood J."/>
            <person name="Chapman J.A."/>
            <person name="Shapiro H."/>
            <person name="Aerts A."/>
            <person name="Otillar R.P."/>
            <person name="Terry A.Y."/>
            <person name="Boore J.L."/>
            <person name="Grigoriev I.V."/>
            <person name="Lindberg D.R."/>
            <person name="Seaver E.C."/>
            <person name="Weisblat D.A."/>
            <person name="Putnam N.H."/>
            <person name="Rokhsar D.S."/>
        </authorList>
    </citation>
    <scope>NUCLEOTIDE SEQUENCE</scope>
    <source>
        <strain evidence="12 14">I ESC-2004</strain>
    </source>
</reference>
<dbReference type="GO" id="GO:0030182">
    <property type="term" value="P:neuron differentiation"/>
    <property type="evidence" value="ECO:0007669"/>
    <property type="project" value="TreeGrafter"/>
</dbReference>
<keyword evidence="5" id="KW-0272">Extracellular matrix</keyword>
<evidence type="ECO:0000256" key="8">
    <source>
        <dbReference type="ARBA" id="ARBA00023180"/>
    </source>
</evidence>
<comment type="similarity">
    <text evidence="2 10">Belongs to the Wnt family.</text>
</comment>
<dbReference type="GO" id="GO:0005615">
    <property type="term" value="C:extracellular space"/>
    <property type="evidence" value="ECO:0007669"/>
    <property type="project" value="TreeGrafter"/>
</dbReference>
<proteinExistence type="inferred from homology"/>
<dbReference type="EMBL" id="KB303456">
    <property type="protein sequence ID" value="ELU03126.1"/>
    <property type="molecule type" value="Genomic_DNA"/>
</dbReference>
<evidence type="ECO:0000256" key="2">
    <source>
        <dbReference type="ARBA" id="ARBA00005683"/>
    </source>
</evidence>
<dbReference type="GO" id="GO:0060070">
    <property type="term" value="P:canonical Wnt signaling pathway"/>
    <property type="evidence" value="ECO:0007669"/>
    <property type="project" value="TreeGrafter"/>
</dbReference>
<evidence type="ECO:0000256" key="5">
    <source>
        <dbReference type="ARBA" id="ARBA00022530"/>
    </source>
</evidence>
<dbReference type="CDD" id="cd19339">
    <property type="entry name" value="Wnt_Wnt7"/>
    <property type="match status" value="1"/>
</dbReference>
<dbReference type="Pfam" id="PF00110">
    <property type="entry name" value="wnt"/>
    <property type="match status" value="1"/>
</dbReference>
<evidence type="ECO:0000256" key="10">
    <source>
        <dbReference type="RuleBase" id="RU003500"/>
    </source>
</evidence>
<dbReference type="EMBL" id="AMQN01001515">
    <property type="status" value="NOT_ANNOTATED_CDS"/>
    <property type="molecule type" value="Genomic_DNA"/>
</dbReference>
<dbReference type="OrthoDB" id="5945655at2759"/>
<sequence>MILRKILPPTHAVVVYLYFFVFFTFHRALSSVVALSYAHAICNRIPGLAPRQRTICLSHPDSMAAAGQGAKLAFEECSYQFRLHRWNCTITDNTAGRTSPLAAQHTIASKEAAYTSAIRSAGVSYIITQACSQGSIMSCGCDKTKGDTSNAFSSEWKWGGCSADIKYGLTFSRLFLDSKEVKEDERALMNLHNNRAGRKAVKSQMDTQCKCLGVSGACTIKTCWTTLPGFRSIGDHLKQKFTKAKQVVPLQSSRTRNPEFLHLKRLKSLHRKPRKADLVYLKRSPSYCEKDEGIGSLGTTGRLCNRTANSYNNCDLMCCGRGYNTHQYTRTWQCDCKFHWCCHVTCDECTELTEEYTCK</sequence>
<dbReference type="PANTHER" id="PTHR12027:SF112">
    <property type="entry name" value="PROTEIN WNT-2"/>
    <property type="match status" value="1"/>
</dbReference>
<protein>
    <recommendedName>
        <fullName evidence="10">Protein Wnt</fullName>
    </recommendedName>
</protein>
<dbReference type="GO" id="GO:0005109">
    <property type="term" value="F:frizzled binding"/>
    <property type="evidence" value="ECO:0007669"/>
    <property type="project" value="TreeGrafter"/>
</dbReference>
<evidence type="ECO:0000256" key="3">
    <source>
        <dbReference type="ARBA" id="ARBA00022473"/>
    </source>
</evidence>
<evidence type="ECO:0000256" key="7">
    <source>
        <dbReference type="ARBA" id="ARBA00023157"/>
    </source>
</evidence>
<keyword evidence="4" id="KW-0964">Secreted</keyword>
<keyword evidence="9" id="KW-0449">Lipoprotein</keyword>
<evidence type="ECO:0000256" key="4">
    <source>
        <dbReference type="ARBA" id="ARBA00022525"/>
    </source>
</evidence>
<organism evidence="12">
    <name type="scientific">Capitella teleta</name>
    <name type="common">Polychaete worm</name>
    <dbReference type="NCBI Taxonomy" id="283909"/>
    <lineage>
        <taxon>Eukaryota</taxon>
        <taxon>Metazoa</taxon>
        <taxon>Spiralia</taxon>
        <taxon>Lophotrochozoa</taxon>
        <taxon>Annelida</taxon>
        <taxon>Polychaeta</taxon>
        <taxon>Sedentaria</taxon>
        <taxon>Scolecida</taxon>
        <taxon>Capitellidae</taxon>
        <taxon>Capitella</taxon>
    </lineage>
</organism>
<dbReference type="FunFam" id="3.30.2460.20:FF:000001">
    <property type="entry name" value="Wnt homolog"/>
    <property type="match status" value="1"/>
</dbReference>
<evidence type="ECO:0000313" key="12">
    <source>
        <dbReference type="EMBL" id="ELU03126.1"/>
    </source>
</evidence>
<dbReference type="PRINTS" id="PR01349">
    <property type="entry name" value="WNTPROTEIN"/>
</dbReference>
<feature type="transmembrane region" description="Helical" evidence="11">
    <location>
        <begin position="12"/>
        <end position="38"/>
    </location>
</feature>
<dbReference type="FunCoup" id="R7UAH0">
    <property type="interactions" value="14"/>
</dbReference>
<keyword evidence="11" id="KW-0472">Membrane</keyword>
<evidence type="ECO:0000313" key="14">
    <source>
        <dbReference type="Proteomes" id="UP000014760"/>
    </source>
</evidence>
<name>R7UAH0_CAPTE</name>
<dbReference type="InterPro" id="IPR005817">
    <property type="entry name" value="Wnt"/>
</dbReference>
<dbReference type="STRING" id="283909.R7UAH0"/>
<keyword evidence="3 10" id="KW-0217">Developmental protein</keyword>
<keyword evidence="8" id="KW-0325">Glycoprotein</keyword>
<keyword evidence="7" id="KW-1015">Disulfide bond</keyword>
<reference evidence="13" key="3">
    <citation type="submission" date="2015-06" db="UniProtKB">
        <authorList>
            <consortium name="EnsemblMetazoa"/>
        </authorList>
    </citation>
    <scope>IDENTIFICATION</scope>
</reference>
<evidence type="ECO:0000256" key="6">
    <source>
        <dbReference type="ARBA" id="ARBA00022687"/>
    </source>
</evidence>
<evidence type="ECO:0000313" key="13">
    <source>
        <dbReference type="EnsemblMetazoa" id="CapteP112156"/>
    </source>
</evidence>
<evidence type="ECO:0000256" key="1">
    <source>
        <dbReference type="ARBA" id="ARBA00004498"/>
    </source>
</evidence>
<keyword evidence="11" id="KW-0812">Transmembrane</keyword>
<dbReference type="OMA" id="KQGHYNQ"/>
<dbReference type="GO" id="GO:0045165">
    <property type="term" value="P:cell fate commitment"/>
    <property type="evidence" value="ECO:0007669"/>
    <property type="project" value="TreeGrafter"/>
</dbReference>
<gene>
    <name evidence="12" type="ORF">CAPTEDRAFT_112156</name>
</gene>
<dbReference type="Gene3D" id="3.30.2460.20">
    <property type="match status" value="1"/>
</dbReference>
<dbReference type="InterPro" id="IPR043158">
    <property type="entry name" value="Wnt_C"/>
</dbReference>
<keyword evidence="11" id="KW-1133">Transmembrane helix</keyword>
<evidence type="ECO:0000256" key="9">
    <source>
        <dbReference type="ARBA" id="ARBA00023288"/>
    </source>
</evidence>
<reference evidence="14" key="1">
    <citation type="submission" date="2012-12" db="EMBL/GenBank/DDBJ databases">
        <authorList>
            <person name="Hellsten U."/>
            <person name="Grimwood J."/>
            <person name="Chapman J.A."/>
            <person name="Shapiro H."/>
            <person name="Aerts A."/>
            <person name="Otillar R.P."/>
            <person name="Terry A.Y."/>
            <person name="Boore J.L."/>
            <person name="Simakov O."/>
            <person name="Marletaz F."/>
            <person name="Cho S.-J."/>
            <person name="Edsinger-Gonzales E."/>
            <person name="Havlak P."/>
            <person name="Kuo D.-H."/>
            <person name="Larsson T."/>
            <person name="Lv J."/>
            <person name="Arendt D."/>
            <person name="Savage R."/>
            <person name="Osoegawa K."/>
            <person name="de Jong P."/>
            <person name="Lindberg D.R."/>
            <person name="Seaver E.C."/>
            <person name="Weisblat D.A."/>
            <person name="Putnam N.H."/>
            <person name="Grigoriev I.V."/>
            <person name="Rokhsar D.S."/>
        </authorList>
    </citation>
    <scope>NUCLEOTIDE SEQUENCE</scope>
    <source>
        <strain evidence="14">I ESC-2004</strain>
    </source>
</reference>
<dbReference type="GO" id="GO:0005125">
    <property type="term" value="F:cytokine activity"/>
    <property type="evidence" value="ECO:0007669"/>
    <property type="project" value="TreeGrafter"/>
</dbReference>
<dbReference type="HOGENOM" id="CLU_033039_1_4_1"/>
<dbReference type="GO" id="GO:0046330">
    <property type="term" value="P:positive regulation of JNK cascade"/>
    <property type="evidence" value="ECO:0007669"/>
    <property type="project" value="TreeGrafter"/>
</dbReference>
<dbReference type="Proteomes" id="UP000014760">
    <property type="component" value="Unassembled WGS sequence"/>
</dbReference>
<comment type="subcellular location">
    <subcellularLocation>
        <location evidence="1 10">Secreted</location>
        <location evidence="1 10">Extracellular space</location>
        <location evidence="1 10">Extracellular matrix</location>
    </subcellularLocation>
</comment>
<keyword evidence="14" id="KW-1185">Reference proteome</keyword>
<comment type="function">
    <text evidence="10">Ligand for members of the frizzled family of seven transmembrane receptors.</text>
</comment>
<dbReference type="PANTHER" id="PTHR12027">
    <property type="entry name" value="WNT RELATED"/>
    <property type="match status" value="1"/>
</dbReference>
<evidence type="ECO:0000256" key="11">
    <source>
        <dbReference type="SAM" id="Phobius"/>
    </source>
</evidence>
<accession>R7UAH0</accession>
<dbReference type="SMART" id="SM00097">
    <property type="entry name" value="WNT1"/>
    <property type="match status" value="1"/>
</dbReference>
<dbReference type="AlphaFoldDB" id="R7UAH0"/>
<dbReference type="EnsemblMetazoa" id="CapteT112156">
    <property type="protein sequence ID" value="CapteP112156"/>
    <property type="gene ID" value="CapteG112156"/>
</dbReference>